<accession>A0ABR3A561</accession>
<evidence type="ECO:0000256" key="1">
    <source>
        <dbReference type="ARBA" id="ARBA00004141"/>
    </source>
</evidence>
<evidence type="ECO:0000256" key="4">
    <source>
        <dbReference type="ARBA" id="ARBA00023136"/>
    </source>
</evidence>
<evidence type="ECO:0000256" key="5">
    <source>
        <dbReference type="SAM" id="MobiDB-lite"/>
    </source>
</evidence>
<feature type="transmembrane region" description="Helical" evidence="6">
    <location>
        <begin position="207"/>
        <end position="227"/>
    </location>
</feature>
<feature type="transmembrane region" description="Helical" evidence="6">
    <location>
        <begin position="145"/>
        <end position="165"/>
    </location>
</feature>
<reference evidence="8 9" key="1">
    <citation type="submission" date="2024-05" db="EMBL/GenBank/DDBJ databases">
        <title>A draft genome resource for the thread blight pathogen Marasmius tenuissimus strain MS-2.</title>
        <authorList>
            <person name="Yulfo-Soto G.E."/>
            <person name="Baruah I.K."/>
            <person name="Amoako-Attah I."/>
            <person name="Bukari Y."/>
            <person name="Meinhardt L.W."/>
            <person name="Bailey B.A."/>
            <person name="Cohen S.P."/>
        </authorList>
    </citation>
    <scope>NUCLEOTIDE SEQUENCE [LARGE SCALE GENOMIC DNA]</scope>
    <source>
        <strain evidence="8 9">MS-2</strain>
    </source>
</reference>
<proteinExistence type="predicted"/>
<dbReference type="PRINTS" id="PR01036">
    <property type="entry name" value="TCRTETB"/>
</dbReference>
<dbReference type="Gene3D" id="1.20.1250.20">
    <property type="entry name" value="MFS general substrate transporter like domains"/>
    <property type="match status" value="2"/>
</dbReference>
<evidence type="ECO:0000256" key="2">
    <source>
        <dbReference type="ARBA" id="ARBA00022692"/>
    </source>
</evidence>
<feature type="transmembrane region" description="Helical" evidence="6">
    <location>
        <begin position="470"/>
        <end position="495"/>
    </location>
</feature>
<sequence>MIIWTYRYLRRKFSKSKDSTGTAAESTPSSKPEKPKRKTSPEEWKFLAKLTLSLAVPIFLETLDYTETPQLVVATAQTNIASAFDRLDLQSYIGTLYLLTSTVFLPLFASVADIYGRHFAMQSSLVFFIFGSALSTGAKNMEMMLAGRAIAGIGAAGLLTVVRVILSDSGSLSTINWQIAILFLLYSIGYSVGPVIGGYLGHISFRWIFAINLPACVVSMLLLFFLLRKHLKKGFVLESELLAGQAHPSFTTKFLKVDWIGAFFFIAGAILILLGLNWGSTEKWNSPKVIICFVIGGILILPCAIWEYVLEKQKDRVTPSSKARASVLSAYPMIPLEIFRNYDVVTVQAASFAGGMVMIVMFYFVAIFMTIVNGLDQRQAGIQLIYFAPGSGVGTFIALRMTSILRQPKYAIIIGSLIIPISLGLISLGVQQGKQVLVNVFLALSGVGVGMNIGTLNIHARFSQPEERVAIVSALMLFFRSFGGMLGLAQCGAVLNTRARSYIARAVAEGRFSSNITSGAGLQFTGRLGSVGQIAELPEDVQVVIREAFRDGVRWCFISLVPWAAIAFVLTVFLSDIPDADKRKRREEESEKPAEARDEVQEIPRDYKENEKGEVEAQAEMRLS</sequence>
<feature type="region of interest" description="Disordered" evidence="5">
    <location>
        <begin position="16"/>
        <end position="40"/>
    </location>
</feature>
<feature type="transmembrane region" description="Helical" evidence="6">
    <location>
        <begin position="410"/>
        <end position="430"/>
    </location>
</feature>
<keyword evidence="3 6" id="KW-1133">Transmembrane helix</keyword>
<dbReference type="SUPFAM" id="SSF103473">
    <property type="entry name" value="MFS general substrate transporter"/>
    <property type="match status" value="1"/>
</dbReference>
<feature type="transmembrane region" description="Helical" evidence="6">
    <location>
        <begin position="92"/>
        <end position="112"/>
    </location>
</feature>
<dbReference type="PANTHER" id="PTHR23501">
    <property type="entry name" value="MAJOR FACILITATOR SUPERFAMILY"/>
    <property type="match status" value="1"/>
</dbReference>
<dbReference type="Proteomes" id="UP001437256">
    <property type="component" value="Unassembled WGS sequence"/>
</dbReference>
<comment type="subcellular location">
    <subcellularLocation>
        <location evidence="1">Membrane</location>
        <topology evidence="1">Multi-pass membrane protein</topology>
    </subcellularLocation>
</comment>
<comment type="caution">
    <text evidence="8">The sequence shown here is derived from an EMBL/GenBank/DDBJ whole genome shotgun (WGS) entry which is preliminary data.</text>
</comment>
<protein>
    <recommendedName>
        <fullName evidence="7">Major facilitator superfamily (MFS) profile domain-containing protein</fullName>
    </recommendedName>
</protein>
<evidence type="ECO:0000256" key="3">
    <source>
        <dbReference type="ARBA" id="ARBA00022989"/>
    </source>
</evidence>
<feature type="domain" description="Major facilitator superfamily (MFS) profile" evidence="7">
    <location>
        <begin position="50"/>
        <end position="579"/>
    </location>
</feature>
<dbReference type="PROSITE" id="PS50850">
    <property type="entry name" value="MFS"/>
    <property type="match status" value="1"/>
</dbReference>
<feature type="compositionally biased region" description="Basic and acidic residues" evidence="5">
    <location>
        <begin position="581"/>
        <end position="615"/>
    </location>
</feature>
<feature type="transmembrane region" description="Helical" evidence="6">
    <location>
        <begin position="384"/>
        <end position="404"/>
    </location>
</feature>
<keyword evidence="9" id="KW-1185">Reference proteome</keyword>
<keyword evidence="2 6" id="KW-0812">Transmembrane</keyword>
<feature type="transmembrane region" description="Helical" evidence="6">
    <location>
        <begin position="290"/>
        <end position="309"/>
    </location>
</feature>
<feature type="transmembrane region" description="Helical" evidence="6">
    <location>
        <begin position="437"/>
        <end position="458"/>
    </location>
</feature>
<feature type="transmembrane region" description="Helical" evidence="6">
    <location>
        <begin position="555"/>
        <end position="574"/>
    </location>
</feature>
<dbReference type="InterPro" id="IPR011701">
    <property type="entry name" value="MFS"/>
</dbReference>
<feature type="region of interest" description="Disordered" evidence="5">
    <location>
        <begin position="581"/>
        <end position="624"/>
    </location>
</feature>
<feature type="transmembrane region" description="Helical" evidence="6">
    <location>
        <begin position="349"/>
        <end position="372"/>
    </location>
</feature>
<evidence type="ECO:0000313" key="8">
    <source>
        <dbReference type="EMBL" id="KAL0068542.1"/>
    </source>
</evidence>
<dbReference type="Pfam" id="PF07690">
    <property type="entry name" value="MFS_1"/>
    <property type="match status" value="1"/>
</dbReference>
<dbReference type="InterPro" id="IPR020846">
    <property type="entry name" value="MFS_dom"/>
</dbReference>
<feature type="transmembrane region" description="Helical" evidence="6">
    <location>
        <begin position="118"/>
        <end position="138"/>
    </location>
</feature>
<dbReference type="PANTHER" id="PTHR23501:SF39">
    <property type="entry name" value="MULTIDRUG TRANSPORTER, PUTATIVE (AFU_ORTHOLOGUE AFUA_1G05010)-RELATED"/>
    <property type="match status" value="1"/>
</dbReference>
<dbReference type="InterPro" id="IPR036259">
    <property type="entry name" value="MFS_trans_sf"/>
</dbReference>
<keyword evidence="4 6" id="KW-0472">Membrane</keyword>
<dbReference type="EMBL" id="JBBXMP010000017">
    <property type="protein sequence ID" value="KAL0068542.1"/>
    <property type="molecule type" value="Genomic_DNA"/>
</dbReference>
<gene>
    <name evidence="8" type="ORF">AAF712_004256</name>
</gene>
<feature type="transmembrane region" description="Helical" evidence="6">
    <location>
        <begin position="177"/>
        <end position="200"/>
    </location>
</feature>
<feature type="transmembrane region" description="Helical" evidence="6">
    <location>
        <begin position="259"/>
        <end position="278"/>
    </location>
</feature>
<feature type="compositionally biased region" description="Polar residues" evidence="5">
    <location>
        <begin position="19"/>
        <end position="30"/>
    </location>
</feature>
<organism evidence="8 9">
    <name type="scientific">Marasmius tenuissimus</name>
    <dbReference type="NCBI Taxonomy" id="585030"/>
    <lineage>
        <taxon>Eukaryota</taxon>
        <taxon>Fungi</taxon>
        <taxon>Dikarya</taxon>
        <taxon>Basidiomycota</taxon>
        <taxon>Agaricomycotina</taxon>
        <taxon>Agaricomycetes</taxon>
        <taxon>Agaricomycetidae</taxon>
        <taxon>Agaricales</taxon>
        <taxon>Marasmiineae</taxon>
        <taxon>Marasmiaceae</taxon>
        <taxon>Marasmius</taxon>
    </lineage>
</organism>
<evidence type="ECO:0000256" key="6">
    <source>
        <dbReference type="SAM" id="Phobius"/>
    </source>
</evidence>
<evidence type="ECO:0000313" key="9">
    <source>
        <dbReference type="Proteomes" id="UP001437256"/>
    </source>
</evidence>
<name>A0ABR3A561_9AGAR</name>
<evidence type="ECO:0000259" key="7">
    <source>
        <dbReference type="PROSITE" id="PS50850"/>
    </source>
</evidence>